<evidence type="ECO:0000256" key="7">
    <source>
        <dbReference type="SAM" id="MobiDB-lite"/>
    </source>
</evidence>
<proteinExistence type="inferred from homology"/>
<dbReference type="Gene3D" id="1.20.1540.10">
    <property type="entry name" value="Rhomboid-like"/>
    <property type="match status" value="1"/>
</dbReference>
<keyword evidence="5 8" id="KW-1133">Transmembrane helix</keyword>
<feature type="transmembrane region" description="Helical" evidence="8">
    <location>
        <begin position="689"/>
        <end position="708"/>
    </location>
</feature>
<gene>
    <name evidence="10" type="ORF">RUM44_011044</name>
</gene>
<dbReference type="InterPro" id="IPR035952">
    <property type="entry name" value="Rhomboid-like_sf"/>
</dbReference>
<feature type="transmembrane region" description="Helical" evidence="8">
    <location>
        <begin position="800"/>
        <end position="822"/>
    </location>
</feature>
<keyword evidence="6 8" id="KW-0472">Membrane</keyword>
<dbReference type="InterPro" id="IPR022764">
    <property type="entry name" value="Peptidase_S54_rhomboid_dom"/>
</dbReference>
<evidence type="ECO:0000256" key="1">
    <source>
        <dbReference type="ARBA" id="ARBA00004477"/>
    </source>
</evidence>
<sequence>MANRAVESQRNIPGANAIACPCKLSQLFKQTFKVTFFFREQKKCTLAFVVSEPLEGRYFVPDYPGKASSHVSSPAKGDQPRCHLLKMEQSSSRESDIRQSQSRTDSRPRSLYAQAKKYMKQETISFFGVNENIEATQQEKWIERRKRLALRKYGSLKDDIPLPRSYRDSYTHYNSQARDGYGSRPDILPDERDEIDADAEWLNNGLLYKKPSVFQMTFRGIAYLVTTLTRHRPRTPQRSRQWSRSYAPADVPMVPQNQRQQSLPANEVFFDGPRAAREEPATSQAQDEIDSRAGGDFGGAPGQPITVHPMREAQIPQRSSGHRGQSWQRGRDSPGNAGPEVGSSRIDSNFLGRAFDNSNRRQYGMGILGRLFGRKMKKSVTSQIRVKEQLDDLDDYRPYFTYWVTTVQLIILFISLFTYGFGPAGIDINRRSGLVLDTSLSLQQVDYLEPANFWLGPRASDLIHLGAKYSPCMRRDARIIKEMEKWREKERNTACCIRNDDSGCVQASQADCSKIISTWKKWSPISRGPGGRISGSVCGLDPKFCEAPASVAPHEWPDDITKWPICRKPQRYRQKDRSGKIATAEHMACEVIGHPCCIGIHGTCSITTKEYCDFVKGHFHEEASLCSQVSCLDDVCGMIPFYVPDQPDQFYRLWTSLFLHAGIVHMAVTLLIQLSLMRDLEKLTGPLRIGIIYIGSGVAGNLASAIFVPYRAEVGPAGSQFGLLACLVVEVLNVWPMLQRPENALIKLLGIVLVLFVFGLLPWIDNYAHFFGFVFGFLLSYAFLPFVSFGPYDRTKKVTLIWVCLFSAGIVFAALVVLFYIVPVYECQICNYFNCVPLTRDFCAEQNINFIKNPNTGDI</sequence>
<evidence type="ECO:0000256" key="6">
    <source>
        <dbReference type="ARBA" id="ARBA00023136"/>
    </source>
</evidence>
<feature type="transmembrane region" description="Helical" evidence="8">
    <location>
        <begin position="770"/>
        <end position="788"/>
    </location>
</feature>
<comment type="similarity">
    <text evidence="2">Belongs to the peptidase S54 family.</text>
</comment>
<evidence type="ECO:0000256" key="8">
    <source>
        <dbReference type="SAM" id="Phobius"/>
    </source>
</evidence>
<keyword evidence="4" id="KW-0256">Endoplasmic reticulum</keyword>
<evidence type="ECO:0000256" key="3">
    <source>
        <dbReference type="ARBA" id="ARBA00022692"/>
    </source>
</evidence>
<keyword evidence="11" id="KW-1185">Reference proteome</keyword>
<evidence type="ECO:0000256" key="2">
    <source>
        <dbReference type="ARBA" id="ARBA00009045"/>
    </source>
</evidence>
<dbReference type="InterPro" id="IPR051512">
    <property type="entry name" value="Inactive_Rhomboid"/>
</dbReference>
<evidence type="ECO:0000256" key="5">
    <source>
        <dbReference type="ARBA" id="ARBA00022989"/>
    </source>
</evidence>
<feature type="domain" description="Peptidase S54 rhomboid" evidence="9">
    <location>
        <begin position="648"/>
        <end position="784"/>
    </location>
</feature>
<dbReference type="Pfam" id="PF01694">
    <property type="entry name" value="Rhomboid"/>
    <property type="match status" value="1"/>
</dbReference>
<dbReference type="Proteomes" id="UP001359485">
    <property type="component" value="Unassembled WGS sequence"/>
</dbReference>
<feature type="compositionally biased region" description="Polar residues" evidence="7">
    <location>
        <begin position="316"/>
        <end position="328"/>
    </location>
</feature>
<evidence type="ECO:0000313" key="11">
    <source>
        <dbReference type="Proteomes" id="UP001359485"/>
    </source>
</evidence>
<keyword evidence="3 8" id="KW-0812">Transmembrane</keyword>
<comment type="caution">
    <text evidence="10">The sequence shown here is derived from an EMBL/GenBank/DDBJ whole genome shotgun (WGS) entry which is preliminary data.</text>
</comment>
<feature type="region of interest" description="Disordered" evidence="7">
    <location>
        <begin position="87"/>
        <end position="110"/>
    </location>
</feature>
<dbReference type="SUPFAM" id="SSF144091">
    <property type="entry name" value="Rhomboid-like"/>
    <property type="match status" value="1"/>
</dbReference>
<evidence type="ECO:0000313" key="10">
    <source>
        <dbReference type="EMBL" id="KAK6624186.1"/>
    </source>
</evidence>
<feature type="transmembrane region" description="Helical" evidence="8">
    <location>
        <begin position="653"/>
        <end position="677"/>
    </location>
</feature>
<dbReference type="EMBL" id="JAWJWF010000046">
    <property type="protein sequence ID" value="KAK6624186.1"/>
    <property type="molecule type" value="Genomic_DNA"/>
</dbReference>
<name>A0ABR1ANY9_POLSC</name>
<comment type="subcellular location">
    <subcellularLocation>
        <location evidence="1">Endoplasmic reticulum membrane</location>
        <topology evidence="1">Multi-pass membrane protein</topology>
    </subcellularLocation>
</comment>
<feature type="transmembrane region" description="Helical" evidence="8">
    <location>
        <begin position="745"/>
        <end position="764"/>
    </location>
</feature>
<organism evidence="10 11">
    <name type="scientific">Polyplax serrata</name>
    <name type="common">Common mouse louse</name>
    <dbReference type="NCBI Taxonomy" id="468196"/>
    <lineage>
        <taxon>Eukaryota</taxon>
        <taxon>Metazoa</taxon>
        <taxon>Ecdysozoa</taxon>
        <taxon>Arthropoda</taxon>
        <taxon>Hexapoda</taxon>
        <taxon>Insecta</taxon>
        <taxon>Pterygota</taxon>
        <taxon>Neoptera</taxon>
        <taxon>Paraneoptera</taxon>
        <taxon>Psocodea</taxon>
        <taxon>Troctomorpha</taxon>
        <taxon>Phthiraptera</taxon>
        <taxon>Anoplura</taxon>
        <taxon>Polyplacidae</taxon>
        <taxon>Polyplax</taxon>
    </lineage>
</organism>
<feature type="transmembrane region" description="Helical" evidence="8">
    <location>
        <begin position="720"/>
        <end position="738"/>
    </location>
</feature>
<dbReference type="PANTHER" id="PTHR45965:SF3">
    <property type="entry name" value="INACTIVE RHOMBOID PROTEIN 1"/>
    <property type="match status" value="1"/>
</dbReference>
<evidence type="ECO:0000259" key="9">
    <source>
        <dbReference type="Pfam" id="PF01694"/>
    </source>
</evidence>
<feature type="region of interest" description="Disordered" evidence="7">
    <location>
        <begin position="276"/>
        <end position="345"/>
    </location>
</feature>
<feature type="transmembrane region" description="Helical" evidence="8">
    <location>
        <begin position="399"/>
        <end position="422"/>
    </location>
</feature>
<dbReference type="PANTHER" id="PTHR45965">
    <property type="entry name" value="INACTIVE RHOMBOID PROTEIN"/>
    <property type="match status" value="1"/>
</dbReference>
<reference evidence="10 11" key="1">
    <citation type="submission" date="2023-09" db="EMBL/GenBank/DDBJ databases">
        <title>Genomes of two closely related lineages of the louse Polyplax serrata with different host specificities.</title>
        <authorList>
            <person name="Martinu J."/>
            <person name="Tarabai H."/>
            <person name="Stefka J."/>
            <person name="Hypsa V."/>
        </authorList>
    </citation>
    <scope>NUCLEOTIDE SEQUENCE [LARGE SCALE GENOMIC DNA]</scope>
    <source>
        <strain evidence="10">98ZLc_SE</strain>
    </source>
</reference>
<protein>
    <recommendedName>
        <fullName evidence="9">Peptidase S54 rhomboid domain-containing protein</fullName>
    </recommendedName>
</protein>
<accession>A0ABR1ANY9</accession>
<evidence type="ECO:0000256" key="4">
    <source>
        <dbReference type="ARBA" id="ARBA00022824"/>
    </source>
</evidence>